<keyword evidence="13" id="KW-1185">Reference proteome</keyword>
<comment type="subcellular location">
    <subcellularLocation>
        <location evidence="1 11">Endoplasmic reticulum membrane</location>
        <topology evidence="1 11">Multi-pass membrane protein</topology>
    </subcellularLocation>
</comment>
<keyword evidence="4 11" id="KW-0337">GPI-anchor biosynthesis</keyword>
<keyword evidence="9 11" id="KW-1133">Transmembrane helix</keyword>
<feature type="transmembrane region" description="Helical" evidence="11">
    <location>
        <begin position="27"/>
        <end position="51"/>
    </location>
</feature>
<evidence type="ECO:0000256" key="10">
    <source>
        <dbReference type="ARBA" id="ARBA00023136"/>
    </source>
</evidence>
<dbReference type="UniPathway" id="UPA00196"/>
<evidence type="ECO:0000256" key="1">
    <source>
        <dbReference type="ARBA" id="ARBA00004477"/>
    </source>
</evidence>
<dbReference type="GO" id="GO:0031501">
    <property type="term" value="C:mannosyltransferase complex"/>
    <property type="evidence" value="ECO:0007669"/>
    <property type="project" value="TreeGrafter"/>
</dbReference>
<comment type="pathway">
    <text evidence="2 11">Glycolipid biosynthesis; glycosylphosphatidylinositol-anchor biosynthesis.</text>
</comment>
<organism evidence="12 13">
    <name type="scientific">Plasmodium coatneyi</name>
    <dbReference type="NCBI Taxonomy" id="208452"/>
    <lineage>
        <taxon>Eukaryota</taxon>
        <taxon>Sar</taxon>
        <taxon>Alveolata</taxon>
        <taxon>Apicomplexa</taxon>
        <taxon>Aconoidasida</taxon>
        <taxon>Haemosporida</taxon>
        <taxon>Plasmodiidae</taxon>
        <taxon>Plasmodium</taxon>
    </lineage>
</organism>
<evidence type="ECO:0000256" key="11">
    <source>
        <dbReference type="RuleBase" id="RU363112"/>
    </source>
</evidence>
<feature type="transmembrane region" description="Helical" evidence="11">
    <location>
        <begin position="243"/>
        <end position="263"/>
    </location>
</feature>
<evidence type="ECO:0000256" key="3">
    <source>
        <dbReference type="ARBA" id="ARBA00008698"/>
    </source>
</evidence>
<feature type="transmembrane region" description="Helical" evidence="11">
    <location>
        <begin position="449"/>
        <end position="470"/>
    </location>
</feature>
<dbReference type="Proteomes" id="UP000092716">
    <property type="component" value="Chromosome 14"/>
</dbReference>
<feature type="transmembrane region" description="Helical" evidence="11">
    <location>
        <begin position="190"/>
        <end position="208"/>
    </location>
</feature>
<dbReference type="GO" id="GO:0005789">
    <property type="term" value="C:endoplasmic reticulum membrane"/>
    <property type="evidence" value="ECO:0007669"/>
    <property type="project" value="UniProtKB-SubCell"/>
</dbReference>
<evidence type="ECO:0000256" key="6">
    <source>
        <dbReference type="ARBA" id="ARBA00022679"/>
    </source>
</evidence>
<keyword evidence="10 11" id="KW-0472">Membrane</keyword>
<evidence type="ECO:0000256" key="9">
    <source>
        <dbReference type="ARBA" id="ARBA00022989"/>
    </source>
</evidence>
<name>A0A1B1E7L8_9APIC</name>
<feature type="transmembrane region" description="Helical" evidence="11">
    <location>
        <begin position="134"/>
        <end position="158"/>
    </location>
</feature>
<evidence type="ECO:0000256" key="4">
    <source>
        <dbReference type="ARBA" id="ARBA00022502"/>
    </source>
</evidence>
<gene>
    <name evidence="12" type="ORF">PCOAH_00051980</name>
</gene>
<keyword evidence="8 11" id="KW-0256">Endoplasmic reticulum</keyword>
<dbReference type="InterPro" id="IPR007315">
    <property type="entry name" value="PIG-V/Gpi18"/>
</dbReference>
<keyword evidence="5 11" id="KW-0328">Glycosyltransferase</keyword>
<feature type="transmembrane region" description="Helical" evidence="11">
    <location>
        <begin position="418"/>
        <end position="437"/>
    </location>
</feature>
<dbReference type="EMBL" id="CP016252">
    <property type="protein sequence ID" value="ANQ11034.1"/>
    <property type="molecule type" value="Genomic_DNA"/>
</dbReference>
<dbReference type="GO" id="GO:0004376">
    <property type="term" value="F:GPI mannosyltransferase activity"/>
    <property type="evidence" value="ECO:0007669"/>
    <property type="project" value="InterPro"/>
</dbReference>
<keyword evidence="6 11" id="KW-0808">Transferase</keyword>
<evidence type="ECO:0000256" key="2">
    <source>
        <dbReference type="ARBA" id="ARBA00004687"/>
    </source>
</evidence>
<dbReference type="PANTHER" id="PTHR12468:SF2">
    <property type="entry name" value="GPI MANNOSYLTRANSFERASE 2"/>
    <property type="match status" value="1"/>
</dbReference>
<comment type="similarity">
    <text evidence="3 11">Belongs to the PIGV family.</text>
</comment>
<dbReference type="KEGG" id="pcot:PCOAH_00051980"/>
<proteinExistence type="inferred from homology"/>
<sequence>MRDEGKAKPQQEQKEQKEEAARTEHKVIFDVLIVASIALIVRAFTVGYTILWSRLISSYKFSNDLLCDEEKGILWSYLKCFSSWDGEYFLRLSLNEAEYLYEQNHAFFPALPLVVGYLKRLLEGVFPNVGACSMHVLICIVANNFLFVLSVIGLYLFAFTSLRGRASRIGLKKGDNYLDKVKSVEDCRRLSFMAALLFTFNMGSIHMSSFYSESFFSCLSIWGFNFLQWSLNFGKGRFPFELLAVLSFSVASLFRSNGILFLIPLFVHTVRTCAFCVHCAGVISLPWERRKTDGEQILNHFLNKRMLLQFVLHWGKALLEAALVVLPFVTFQAYAYHLYCVQGYDKLWKEEHKKFLNFSISLWANPIQYASRWRYTRGADQLIRRPWCDKTIPFVYNYIQHKYWDVQFLKLLRSPSGSILYALPVYLTSFHAVYDFFRNWTFPRGQTSFLFTPFLGEVLHLGVLCFYLLIFAHGEIILRLIASSPLFYIHYAYQLKYSDKWNFVLLINLLYFFIGPPLFGTYIAWT</sequence>
<evidence type="ECO:0000313" key="13">
    <source>
        <dbReference type="Proteomes" id="UP000092716"/>
    </source>
</evidence>
<dbReference type="RefSeq" id="XP_019917729.1">
    <property type="nucleotide sequence ID" value="XM_020061978.1"/>
</dbReference>
<dbReference type="VEuPathDB" id="PlasmoDB:PCOAH_00051980"/>
<reference evidence="13" key="1">
    <citation type="submission" date="2016-06" db="EMBL/GenBank/DDBJ databases">
        <title>First high quality genome sequence of Plasmodium coatneyi using continuous long reads from single molecule, real-time sequencing.</title>
        <authorList>
            <person name="Chien J.-T."/>
            <person name="Pakala S.B."/>
            <person name="Geraldo J.A."/>
            <person name="Lapp S.A."/>
            <person name="Barnwell J.W."/>
            <person name="Kissinger J.C."/>
            <person name="Galinski M.R."/>
            <person name="Humphrey J.C."/>
        </authorList>
    </citation>
    <scope>NUCLEOTIDE SEQUENCE [LARGE SCALE GENOMIC DNA]</scope>
    <source>
        <strain evidence="13">Hackeri</strain>
    </source>
</reference>
<comment type="function">
    <text evidence="11">Mannosyltransferase involved in glycosylphosphatidylinositol-anchor biosynthesis.</text>
</comment>
<dbReference type="GO" id="GO:0000009">
    <property type="term" value="F:alpha-1,6-mannosyltransferase activity"/>
    <property type="evidence" value="ECO:0007669"/>
    <property type="project" value="InterPro"/>
</dbReference>
<accession>A0A1B1E7L8</accession>
<keyword evidence="7 11" id="KW-0812">Transmembrane</keyword>
<dbReference type="AlphaFoldDB" id="A0A1B1E7L8"/>
<dbReference type="OrthoDB" id="10252502at2759"/>
<evidence type="ECO:0000256" key="8">
    <source>
        <dbReference type="ARBA" id="ARBA00022824"/>
    </source>
</evidence>
<feature type="transmembrane region" description="Helical" evidence="11">
    <location>
        <begin position="505"/>
        <end position="525"/>
    </location>
</feature>
<dbReference type="GO" id="GO:0006506">
    <property type="term" value="P:GPI anchor biosynthetic process"/>
    <property type="evidence" value="ECO:0007669"/>
    <property type="project" value="UniProtKB-UniPathway"/>
</dbReference>
<dbReference type="Pfam" id="PF04188">
    <property type="entry name" value="Mannosyl_trans2"/>
    <property type="match status" value="1"/>
</dbReference>
<feature type="transmembrane region" description="Helical" evidence="11">
    <location>
        <begin position="476"/>
        <end position="493"/>
    </location>
</feature>
<dbReference type="PANTHER" id="PTHR12468">
    <property type="entry name" value="GPI MANNOSYLTRANSFERASE 2"/>
    <property type="match status" value="1"/>
</dbReference>
<dbReference type="GeneID" id="30911932"/>
<evidence type="ECO:0000256" key="7">
    <source>
        <dbReference type="ARBA" id="ARBA00022692"/>
    </source>
</evidence>
<evidence type="ECO:0000313" key="12">
    <source>
        <dbReference type="EMBL" id="ANQ11034.1"/>
    </source>
</evidence>
<protein>
    <recommendedName>
        <fullName evidence="11">GPI mannosyltransferase 2</fullName>
        <ecNumber evidence="11">2.4.1.-</ecNumber>
    </recommendedName>
</protein>
<dbReference type="EC" id="2.4.1.-" evidence="11"/>
<evidence type="ECO:0000256" key="5">
    <source>
        <dbReference type="ARBA" id="ARBA00022676"/>
    </source>
</evidence>